<evidence type="ECO:0000313" key="2">
    <source>
        <dbReference type="Proteomes" id="UP000028631"/>
    </source>
</evidence>
<dbReference type="EMBL" id="JPQU01000034">
    <property type="protein sequence ID" value="KFE55387.1"/>
    <property type="molecule type" value="Genomic_DNA"/>
</dbReference>
<gene>
    <name evidence="1" type="ORF">IV01_12210</name>
</gene>
<name>A0A085VIX4_PSESX</name>
<dbReference type="PATRIC" id="fig|317.175.peg.2539"/>
<protein>
    <submittedName>
        <fullName evidence="1">Uncharacterized protein</fullName>
    </submittedName>
</protein>
<keyword evidence="2" id="KW-1185">Reference proteome</keyword>
<reference evidence="1 2" key="1">
    <citation type="submission" date="2014-07" db="EMBL/GenBank/DDBJ databases">
        <title>Draft Genome Sequences of Environmental Pseudomonas syringae strains.</title>
        <authorList>
            <person name="Baltrus D.A."/>
            <person name="Berge O."/>
            <person name="Morris C."/>
        </authorList>
    </citation>
    <scope>NUCLEOTIDE SEQUENCE [LARGE SCALE GENOMIC DNA]</scope>
    <source>
        <strain evidence="1 2">GAW0119</strain>
    </source>
</reference>
<dbReference type="AlphaFoldDB" id="A0A085VIX4"/>
<dbReference type="Proteomes" id="UP000028631">
    <property type="component" value="Unassembled WGS sequence"/>
</dbReference>
<sequence length="88" mass="9873">MFLKYSGEERENDDYIAAESELGGRKMNGVWIATSDDTLIIQAFLGCGTAERYLHLLANESARAQLQKDVSALRYANSIARWKCEIAN</sequence>
<evidence type="ECO:0000313" key="1">
    <source>
        <dbReference type="EMBL" id="KFE55387.1"/>
    </source>
</evidence>
<proteinExistence type="predicted"/>
<accession>A0A085VIX4</accession>
<comment type="caution">
    <text evidence="1">The sequence shown here is derived from an EMBL/GenBank/DDBJ whole genome shotgun (WGS) entry which is preliminary data.</text>
</comment>
<organism evidence="1 2">
    <name type="scientific">Pseudomonas syringae</name>
    <dbReference type="NCBI Taxonomy" id="317"/>
    <lineage>
        <taxon>Bacteria</taxon>
        <taxon>Pseudomonadati</taxon>
        <taxon>Pseudomonadota</taxon>
        <taxon>Gammaproteobacteria</taxon>
        <taxon>Pseudomonadales</taxon>
        <taxon>Pseudomonadaceae</taxon>
        <taxon>Pseudomonas</taxon>
    </lineage>
</organism>